<dbReference type="GO" id="GO:0003924">
    <property type="term" value="F:GTPase activity"/>
    <property type="evidence" value="ECO:0007669"/>
    <property type="project" value="InterPro"/>
</dbReference>
<dbReference type="GO" id="GO:0016020">
    <property type="term" value="C:membrane"/>
    <property type="evidence" value="ECO:0007669"/>
    <property type="project" value="UniProtKB-SubCell"/>
</dbReference>
<dbReference type="SUPFAM" id="SSF52540">
    <property type="entry name" value="P-loop containing nucleoside triphosphate hydrolases"/>
    <property type="match status" value="2"/>
</dbReference>
<feature type="domain" description="Dynamin N-terminal" evidence="7">
    <location>
        <begin position="625"/>
        <end position="841"/>
    </location>
</feature>
<keyword evidence="3" id="KW-0378">Hydrolase</keyword>
<feature type="coiled-coil region" evidence="6">
    <location>
        <begin position="932"/>
        <end position="966"/>
    </location>
</feature>
<comment type="caution">
    <text evidence="8">The sequence shown here is derived from an EMBL/GenBank/DDBJ whole genome shotgun (WGS) entry which is preliminary data.</text>
</comment>
<dbReference type="Gene3D" id="3.40.50.300">
    <property type="entry name" value="P-loop containing nucleotide triphosphate hydrolases"/>
    <property type="match status" value="2"/>
</dbReference>
<dbReference type="OrthoDB" id="5477114at2"/>
<accession>A0A3M7TY12</accession>
<dbReference type="PANTHER" id="PTHR10465:SF0">
    <property type="entry name" value="SARCALUMENIN"/>
    <property type="match status" value="1"/>
</dbReference>
<reference evidence="8 9" key="1">
    <citation type="submission" date="2018-10" db="EMBL/GenBank/DDBJ databases">
        <title>Bacillus Keqinensis sp. nov., a moderately halophilic bacterium isolated from a saline-alkaline lake.</title>
        <authorList>
            <person name="Wang H."/>
        </authorList>
    </citation>
    <scope>NUCLEOTIDE SEQUENCE [LARGE SCALE GENOMIC DNA]</scope>
    <source>
        <strain evidence="8 9">KQ-3</strain>
    </source>
</reference>
<dbReference type="GO" id="GO:0005525">
    <property type="term" value="F:GTP binding"/>
    <property type="evidence" value="ECO:0007669"/>
    <property type="project" value="UniProtKB-KW"/>
</dbReference>
<evidence type="ECO:0000256" key="2">
    <source>
        <dbReference type="ARBA" id="ARBA00022741"/>
    </source>
</evidence>
<comment type="subcellular location">
    <subcellularLocation>
        <location evidence="1">Membrane</location>
    </subcellularLocation>
</comment>
<organism evidence="8 9">
    <name type="scientific">Alteribacter keqinensis</name>
    <dbReference type="NCBI Taxonomy" id="2483800"/>
    <lineage>
        <taxon>Bacteria</taxon>
        <taxon>Bacillati</taxon>
        <taxon>Bacillota</taxon>
        <taxon>Bacilli</taxon>
        <taxon>Bacillales</taxon>
        <taxon>Bacillaceae</taxon>
        <taxon>Alteribacter</taxon>
    </lineage>
</organism>
<keyword evidence="5" id="KW-0472">Membrane</keyword>
<dbReference type="PANTHER" id="PTHR10465">
    <property type="entry name" value="TRANSMEMBRANE GTPASE FZO1"/>
    <property type="match status" value="1"/>
</dbReference>
<feature type="domain" description="Dynamin N-terminal" evidence="7">
    <location>
        <begin position="39"/>
        <end position="194"/>
    </location>
</feature>
<evidence type="ECO:0000256" key="6">
    <source>
        <dbReference type="SAM" id="Coils"/>
    </source>
</evidence>
<evidence type="ECO:0000256" key="3">
    <source>
        <dbReference type="ARBA" id="ARBA00022801"/>
    </source>
</evidence>
<gene>
    <name evidence="8" type="ORF">EBO34_05105</name>
</gene>
<dbReference type="InterPro" id="IPR027094">
    <property type="entry name" value="Mitofusin_fam"/>
</dbReference>
<keyword evidence="6" id="KW-0175">Coiled coil</keyword>
<dbReference type="Pfam" id="PF00350">
    <property type="entry name" value="Dynamin_N"/>
    <property type="match status" value="2"/>
</dbReference>
<dbReference type="AlphaFoldDB" id="A0A3M7TY12"/>
<evidence type="ECO:0000256" key="1">
    <source>
        <dbReference type="ARBA" id="ARBA00004370"/>
    </source>
</evidence>
<keyword evidence="2" id="KW-0547">Nucleotide-binding</keyword>
<protein>
    <recommendedName>
        <fullName evidence="7">Dynamin N-terminal domain-containing protein</fullName>
    </recommendedName>
</protein>
<dbReference type="EMBL" id="RHIB01000001">
    <property type="protein sequence ID" value="RNA69325.1"/>
    <property type="molecule type" value="Genomic_DNA"/>
</dbReference>
<evidence type="ECO:0000256" key="4">
    <source>
        <dbReference type="ARBA" id="ARBA00023134"/>
    </source>
</evidence>
<dbReference type="Proteomes" id="UP000278746">
    <property type="component" value="Unassembled WGS sequence"/>
</dbReference>
<dbReference type="InterPro" id="IPR045063">
    <property type="entry name" value="Dynamin_N"/>
</dbReference>
<evidence type="ECO:0000313" key="9">
    <source>
        <dbReference type="Proteomes" id="UP000278746"/>
    </source>
</evidence>
<evidence type="ECO:0000313" key="8">
    <source>
        <dbReference type="EMBL" id="RNA69325.1"/>
    </source>
</evidence>
<name>A0A3M7TY12_9BACI</name>
<evidence type="ECO:0000259" key="7">
    <source>
        <dbReference type="Pfam" id="PF00350"/>
    </source>
</evidence>
<keyword evidence="9" id="KW-1185">Reference proteome</keyword>
<keyword evidence="4" id="KW-0342">GTP-binding</keyword>
<dbReference type="RefSeq" id="WP_122896846.1">
    <property type="nucleotide sequence ID" value="NZ_RHIB01000001.1"/>
</dbReference>
<dbReference type="InterPro" id="IPR027417">
    <property type="entry name" value="P-loop_NTPase"/>
</dbReference>
<dbReference type="GO" id="GO:0008053">
    <property type="term" value="P:mitochondrial fusion"/>
    <property type="evidence" value="ECO:0007669"/>
    <property type="project" value="TreeGrafter"/>
</dbReference>
<proteinExistence type="predicted"/>
<dbReference type="CDD" id="cd09912">
    <property type="entry name" value="DLP_2"/>
    <property type="match status" value="1"/>
</dbReference>
<sequence>MTLIVKDQTKIQSDLPYTIEEQFRLQKLTRKFSSPSFEVAFCGHFSAGKSTLLNRLVGAEILPTSPIPTSANVIAIENGELGLSVQSRGNDENQVFKGEIPWPKVREWGMNGHDISGLTITGPFPFLGKHSRILDTPGVDSTDAAHEAVTLEQLYTTDAIVYVMDYNHVQSETNLYFLKQCSIEKKPVFLVINQIDKHNEEEVSIEEFKRSLNTVLDKWGIQTEDVFFTTMKEPSHPLNEFTRLESMLKAILFHGEELFEQSGIRLQQGFLNAVQLRLEEEKHEKIEEVKEEMEEKGFDESQLSEKSILQTRIDQLCNYEEWLKQSFQDHFKRTFSNVTLFPYTTTELAENWIESFKPGFKVGVLFTKKKTEEERENRFNDLVTELEDKVKTLLFYKVKTYLQELDRTKLTNKDAFETALSKFQVPDLSIILQQSVKTDHTDRQYVRTFTSQVTGTVVRDIQDQANSLLALYAAGMEKQNQAELEALKEKQTNLEEVEVFEEKMDSLSTEYDRIILLVDKKRSELKEDSHFRKALKETMKKSYPDNGDTLALTEIELPEESVIATDQQDQKIKREKTFNEKNTAQWLEKVNSVMCEYQDVALLSNERKQLMERVERFNNQTFIVSLFGAFSAGKSSFANALLGADVLPVSPNPTTATVNTVQKSTDEHAHGTAEVIVKSEDTIEKEIKAVSKEIGADLTLDTIKSWKASKKGYVTSTQKTYAEYLETLRDSLLQTKWELGSTFTLTHGELKPVVADEAYACLVEQVNLFYDCKVTKSGVVLVDTPGVNSIHGRHTNVAFKQMRQSDAIFYLTYYNHAFSKADEYFLQQMGKVNESFTDDKLYFVINASDLASSEGELNGVRKHVKDQLVRNGIESPRLFHLSSKEGLRLKKMQHQDERDPFSEFEHTFYTETIDELKRLSAEMIKNQLSTFVNKADESLAFMNSKKEDQKQEHERIKRIVKAEKSRVSEANFDFVKQDAGEEFEQLMIYLRERMRYVLSDYFSTSFNVTVLTGNTKRVLHEQFKAAVKEWIGFGEQFLSQELEATFIRMEQRIARRVDNWIKEEAGVIQTKLPYLYIEHQVKPAPVSPERHTLDLSIDADFYTSMLKTKKDIFENGRLKEVREQLISEGHKKASSLLQASMSEFKAAIEASVSELEDSVKEKVIEAIDLELTRFEALFDSSEQHRLLKEKDELSNLL</sequence>
<evidence type="ECO:0000256" key="5">
    <source>
        <dbReference type="ARBA" id="ARBA00023136"/>
    </source>
</evidence>